<proteinExistence type="predicted"/>
<feature type="transmembrane region" description="Helical" evidence="1">
    <location>
        <begin position="354"/>
        <end position="378"/>
    </location>
</feature>
<dbReference type="PANTHER" id="PTHR35342:SF5">
    <property type="entry name" value="TRICARBOXYLIC TRANSPORT PROTEIN"/>
    <property type="match status" value="1"/>
</dbReference>
<evidence type="ECO:0000313" key="4">
    <source>
        <dbReference type="Proteomes" id="UP001597299"/>
    </source>
</evidence>
<dbReference type="RefSeq" id="WP_213353343.1">
    <property type="nucleotide sequence ID" value="NZ_JAHBGB010000033.1"/>
</dbReference>
<evidence type="ECO:0000259" key="2">
    <source>
        <dbReference type="Pfam" id="PF01970"/>
    </source>
</evidence>
<keyword evidence="1" id="KW-0472">Membrane</keyword>
<protein>
    <submittedName>
        <fullName evidence="3">Tripartite tricarboxylate transporter permease</fullName>
    </submittedName>
</protein>
<feature type="transmembrane region" description="Helical" evidence="1">
    <location>
        <begin position="204"/>
        <end position="228"/>
    </location>
</feature>
<accession>A0ABW4YUK0</accession>
<name>A0ABW4YUK0_9HYPH</name>
<feature type="domain" description="DUF112" evidence="2">
    <location>
        <begin position="19"/>
        <end position="434"/>
    </location>
</feature>
<dbReference type="PANTHER" id="PTHR35342">
    <property type="entry name" value="TRICARBOXYLIC TRANSPORT PROTEIN"/>
    <property type="match status" value="1"/>
</dbReference>
<dbReference type="EMBL" id="JBHUHD010000001">
    <property type="protein sequence ID" value="MFD2139970.1"/>
    <property type="molecule type" value="Genomic_DNA"/>
</dbReference>
<feature type="transmembrane region" description="Helical" evidence="1">
    <location>
        <begin position="249"/>
        <end position="275"/>
    </location>
</feature>
<feature type="transmembrane region" description="Helical" evidence="1">
    <location>
        <begin position="163"/>
        <end position="184"/>
    </location>
</feature>
<dbReference type="InterPro" id="IPR002823">
    <property type="entry name" value="DUF112_TM"/>
</dbReference>
<comment type="caution">
    <text evidence="3">The sequence shown here is derived from an EMBL/GenBank/DDBJ whole genome shotgun (WGS) entry which is preliminary data.</text>
</comment>
<feature type="transmembrane region" description="Helical" evidence="1">
    <location>
        <begin position="462"/>
        <end position="482"/>
    </location>
</feature>
<sequence>MTTFWDIVHLLTGTPLIPVAIMGLTWGILGGALPGISASITMALVLPFTYTMDPAMAIALLACVYIGAEYGGSIPAILIRTPGTNSSAATVIDGYELNRQGRAGEALGISLMSGVVGSLFGLAMLVLLTEPLSWLALAFTPPSYFGLGILGLSVIASMTGGSLVKGLAAAVIGLMIATVGTDPISGVTRFTFDVPDLLNGVEPVLVMVGLFALTELMSQSGSVSLTQLKESVRIRLPGLAMMNRLKRSQIIGCILGLFEGLTPGGGGSIAAFMSYNEARRWSKTPEKFGKGSEEGVAAPEAANNTVASTALIPLLSFGIPSSNSTAVLLGGLLMHGLLPGPRLFEQNPQVIDSLYVGSFVAIIAQIGVGMLLLPAAVWLVNRPRPYRAGFIFALILSGIYTLNTSTFDLGIALALGVVGYLMRRTGFPFLPMILGVVLGHMVESSYRRSLVLSGGDMMVFLQDPICVGLLLAATGFVVFSLTRELRDGRRARAEQARNHKTHGQEAHG</sequence>
<dbReference type="Pfam" id="PF01970">
    <property type="entry name" value="TctA"/>
    <property type="match status" value="1"/>
</dbReference>
<evidence type="ECO:0000313" key="3">
    <source>
        <dbReference type="EMBL" id="MFD2139970.1"/>
    </source>
</evidence>
<feature type="transmembrane region" description="Helical" evidence="1">
    <location>
        <begin position="134"/>
        <end position="156"/>
    </location>
</feature>
<feature type="transmembrane region" description="Helical" evidence="1">
    <location>
        <begin position="390"/>
        <end position="418"/>
    </location>
</feature>
<feature type="transmembrane region" description="Helical" evidence="1">
    <location>
        <begin position="106"/>
        <end position="128"/>
    </location>
</feature>
<keyword evidence="4" id="KW-1185">Reference proteome</keyword>
<dbReference type="Proteomes" id="UP001597299">
    <property type="component" value="Unassembled WGS sequence"/>
</dbReference>
<gene>
    <name evidence="3" type="ORF">ACFSNC_06145</name>
</gene>
<keyword evidence="1" id="KW-1133">Transmembrane helix</keyword>
<feature type="transmembrane region" description="Helical" evidence="1">
    <location>
        <begin position="425"/>
        <end position="442"/>
    </location>
</feature>
<reference evidence="4" key="1">
    <citation type="journal article" date="2019" name="Int. J. Syst. Evol. Microbiol.">
        <title>The Global Catalogue of Microorganisms (GCM) 10K type strain sequencing project: providing services to taxonomists for standard genome sequencing and annotation.</title>
        <authorList>
            <consortium name="The Broad Institute Genomics Platform"/>
            <consortium name="The Broad Institute Genome Sequencing Center for Infectious Disease"/>
            <person name="Wu L."/>
            <person name="Ma J."/>
        </authorList>
    </citation>
    <scope>NUCLEOTIDE SEQUENCE [LARGE SCALE GENOMIC DNA]</scope>
    <source>
        <strain evidence="4">CCM 7435</strain>
    </source>
</reference>
<feature type="transmembrane region" description="Helical" evidence="1">
    <location>
        <begin position="310"/>
        <end position="333"/>
    </location>
</feature>
<keyword evidence="1" id="KW-0812">Transmembrane</keyword>
<organism evidence="3 4">
    <name type="scientific">Ancylobacter oerskovii</name>
    <dbReference type="NCBI Taxonomy" id="459519"/>
    <lineage>
        <taxon>Bacteria</taxon>
        <taxon>Pseudomonadati</taxon>
        <taxon>Pseudomonadota</taxon>
        <taxon>Alphaproteobacteria</taxon>
        <taxon>Hyphomicrobiales</taxon>
        <taxon>Xanthobacteraceae</taxon>
        <taxon>Ancylobacter</taxon>
    </lineage>
</organism>
<evidence type="ECO:0000256" key="1">
    <source>
        <dbReference type="SAM" id="Phobius"/>
    </source>
</evidence>